<keyword evidence="6" id="KW-1185">Reference proteome</keyword>
<dbReference type="PATRIC" id="fig|291169.3.peg.1637"/>
<dbReference type="GO" id="GO:0005886">
    <property type="term" value="C:plasma membrane"/>
    <property type="evidence" value="ECO:0007669"/>
    <property type="project" value="UniProtKB-SubCell"/>
</dbReference>
<proteinExistence type="inferred from homology"/>
<dbReference type="PROSITE" id="PS51257">
    <property type="entry name" value="PROKAR_LIPOPROTEIN"/>
    <property type="match status" value="1"/>
</dbReference>
<dbReference type="Gene3D" id="2.120.10.30">
    <property type="entry name" value="TolB, C-terminal domain"/>
    <property type="match status" value="1"/>
</dbReference>
<evidence type="ECO:0000313" key="5">
    <source>
        <dbReference type="EMBL" id="ODN66677.1"/>
    </source>
</evidence>
<dbReference type="Proteomes" id="UP000094379">
    <property type="component" value="Unassembled WGS sequence"/>
</dbReference>
<dbReference type="SUPFAM" id="SSF50956">
    <property type="entry name" value="Thermostable phytase (3-phytase)"/>
    <property type="match status" value="1"/>
</dbReference>
<dbReference type="Pfam" id="PF06977">
    <property type="entry name" value="SdiA-regulated"/>
    <property type="match status" value="1"/>
</dbReference>
<gene>
    <name evidence="5" type="ORF">A9E74_01628</name>
</gene>
<comment type="similarity">
    <text evidence="2">Belongs to the YjiK family.</text>
</comment>
<accession>A0A1E3GRN1</accession>
<dbReference type="STRING" id="291169.A9E74_01628"/>
<comment type="subcellular location">
    <subcellularLocation>
        <location evidence="1">Cell membrane</location>
    </subcellularLocation>
</comment>
<sequence length="292" mass="32731">MSFFSNKTKSRLWITALVITTALSGCLWFSTVSSAKTVQDSQWNLQQDYQFGNVLTIDGIEDNLSGLTYHPQSGNLYGVLNNPEQIVVISKTGELLRTIDLIGFSDTESIDYVKDNIFIVGEERLQTISFITIDDLTTQIHYQDVKTIAVSSPEKENKGLEGIAISQQHGLFMVREKPSRILHFSLSNDKDESQFDAMRNLRLDVGDFSGLTLLNEGSEQKLLVLSDESYSLHVIDLLGQERSRVRLGRGPFNLWPLMRQPEGVTADSDGNIYVVGEPNQLLILTRKTPLNS</sequence>
<evidence type="ECO:0000256" key="2">
    <source>
        <dbReference type="ARBA" id="ARBA00009852"/>
    </source>
</evidence>
<comment type="caution">
    <text evidence="5">The sequence shown here is derived from an EMBL/GenBank/DDBJ whole genome shotgun (WGS) entry which is preliminary data.</text>
</comment>
<evidence type="ECO:0000313" key="6">
    <source>
        <dbReference type="Proteomes" id="UP000094379"/>
    </source>
</evidence>
<keyword evidence="4" id="KW-0472">Membrane</keyword>
<dbReference type="RefSeq" id="WP_069296087.1">
    <property type="nucleotide sequence ID" value="NZ_MCRI01000015.1"/>
</dbReference>
<dbReference type="InterPro" id="IPR009722">
    <property type="entry name" value="YjiK/CarP"/>
</dbReference>
<dbReference type="InterPro" id="IPR011042">
    <property type="entry name" value="6-blade_b-propeller_TolB-like"/>
</dbReference>
<evidence type="ECO:0000256" key="4">
    <source>
        <dbReference type="ARBA" id="ARBA00023136"/>
    </source>
</evidence>
<organism evidence="5 6">
    <name type="scientific">Methylophaga muralis</name>
    <dbReference type="NCBI Taxonomy" id="291169"/>
    <lineage>
        <taxon>Bacteria</taxon>
        <taxon>Pseudomonadati</taxon>
        <taxon>Pseudomonadota</taxon>
        <taxon>Gammaproteobacteria</taxon>
        <taxon>Thiotrichales</taxon>
        <taxon>Piscirickettsiaceae</taxon>
        <taxon>Methylophaga</taxon>
    </lineage>
</organism>
<keyword evidence="3" id="KW-1003">Cell membrane</keyword>
<evidence type="ECO:0000256" key="3">
    <source>
        <dbReference type="ARBA" id="ARBA00022475"/>
    </source>
</evidence>
<protein>
    <submittedName>
        <fullName evidence="5">SdiA-regulated</fullName>
    </submittedName>
</protein>
<name>A0A1E3GRN1_9GAMM</name>
<dbReference type="AlphaFoldDB" id="A0A1E3GRN1"/>
<dbReference type="CDD" id="cd09971">
    <property type="entry name" value="SdiA-regulated"/>
    <property type="match status" value="1"/>
</dbReference>
<reference evidence="5 6" key="1">
    <citation type="submission" date="2016-07" db="EMBL/GenBank/DDBJ databases">
        <title>Draft Genome Sequence of Methylophaga muralis Bur 1.</title>
        <authorList>
            <person name="Vasilenko O.V."/>
            <person name="Doronina N.V."/>
            <person name="Shmareva M.N."/>
            <person name="Tarlachkov S.V."/>
            <person name="Mustakhimov I."/>
            <person name="Trotsenko Y.A."/>
        </authorList>
    </citation>
    <scope>NUCLEOTIDE SEQUENCE [LARGE SCALE GENOMIC DNA]</scope>
    <source>
        <strain evidence="5 6">Bur 1</strain>
    </source>
</reference>
<dbReference type="EMBL" id="MCRI01000015">
    <property type="protein sequence ID" value="ODN66677.1"/>
    <property type="molecule type" value="Genomic_DNA"/>
</dbReference>
<evidence type="ECO:0000256" key="1">
    <source>
        <dbReference type="ARBA" id="ARBA00004236"/>
    </source>
</evidence>